<dbReference type="RefSeq" id="WP_313996483.1">
    <property type="nucleotide sequence ID" value="NZ_JASJOR010000004.1"/>
</dbReference>
<keyword evidence="4" id="KW-1185">Reference proteome</keyword>
<reference evidence="3 4" key="1">
    <citation type="submission" date="2023-05" db="EMBL/GenBank/DDBJ databases">
        <authorList>
            <person name="Zhang X."/>
        </authorList>
    </citation>
    <scope>NUCLEOTIDE SEQUENCE [LARGE SCALE GENOMIC DNA]</scope>
    <source>
        <strain evidence="3 4">DM2B3-1</strain>
    </source>
</reference>
<feature type="domain" description="Lipocalin-like" evidence="2">
    <location>
        <begin position="41"/>
        <end position="139"/>
    </location>
</feature>
<gene>
    <name evidence="3" type="ORF">QNI19_12875</name>
</gene>
<accession>A0ABT7CJE5</accession>
<feature type="signal peptide" evidence="1">
    <location>
        <begin position="1"/>
        <end position="25"/>
    </location>
</feature>
<feature type="chain" id="PRO_5046155506" evidence="1">
    <location>
        <begin position="26"/>
        <end position="160"/>
    </location>
</feature>
<sequence length="160" mass="17311">MKTLVTNVRLALLVLTLLGSLASCKKDSEPDPSKNDPVFVGKRWKMSSMIVSPAVDLDGDGTADPDWLVFMPECAKDDITIFKSDGTIGGEAGQVCPDEEPTSSTSTWTYDQNAKKFTIKDGSEVDVYDVVEVSSSTLTVKATAEDEGQEITVLLTWKAQ</sequence>
<dbReference type="EMBL" id="JASJOT010000007">
    <property type="protein sequence ID" value="MDJ1493828.1"/>
    <property type="molecule type" value="Genomic_DNA"/>
</dbReference>
<comment type="caution">
    <text evidence="3">The sequence shown here is derived from an EMBL/GenBank/DDBJ whole genome shotgun (WGS) entry which is preliminary data.</text>
</comment>
<dbReference type="Proteomes" id="UP001228581">
    <property type="component" value="Unassembled WGS sequence"/>
</dbReference>
<evidence type="ECO:0000313" key="4">
    <source>
        <dbReference type="Proteomes" id="UP001228581"/>
    </source>
</evidence>
<evidence type="ECO:0000256" key="1">
    <source>
        <dbReference type="SAM" id="SignalP"/>
    </source>
</evidence>
<protein>
    <submittedName>
        <fullName evidence="3">Lipocalin family protein</fullName>
    </submittedName>
</protein>
<evidence type="ECO:0000313" key="3">
    <source>
        <dbReference type="EMBL" id="MDJ1493828.1"/>
    </source>
</evidence>
<organism evidence="3 4">
    <name type="scientific">Xanthocytophaga flava</name>
    <dbReference type="NCBI Taxonomy" id="3048013"/>
    <lineage>
        <taxon>Bacteria</taxon>
        <taxon>Pseudomonadati</taxon>
        <taxon>Bacteroidota</taxon>
        <taxon>Cytophagia</taxon>
        <taxon>Cytophagales</taxon>
        <taxon>Rhodocytophagaceae</taxon>
        <taxon>Xanthocytophaga</taxon>
    </lineage>
</organism>
<proteinExistence type="predicted"/>
<dbReference type="PROSITE" id="PS51257">
    <property type="entry name" value="PROKAR_LIPOPROTEIN"/>
    <property type="match status" value="1"/>
</dbReference>
<name>A0ABT7CJE5_9BACT</name>
<dbReference type="Pfam" id="PF13648">
    <property type="entry name" value="Lipocalin_4"/>
    <property type="match status" value="1"/>
</dbReference>
<dbReference type="InterPro" id="IPR024311">
    <property type="entry name" value="Lipocalin-like"/>
</dbReference>
<keyword evidence="1" id="KW-0732">Signal</keyword>
<evidence type="ECO:0000259" key="2">
    <source>
        <dbReference type="Pfam" id="PF13648"/>
    </source>
</evidence>